<dbReference type="PANTHER" id="PTHR10536">
    <property type="entry name" value="DNA PRIMASE SMALL SUBUNIT"/>
    <property type="match status" value="1"/>
</dbReference>
<organism evidence="2 3">
    <name type="scientific">Plakobranchus ocellatus</name>
    <dbReference type="NCBI Taxonomy" id="259542"/>
    <lineage>
        <taxon>Eukaryota</taxon>
        <taxon>Metazoa</taxon>
        <taxon>Spiralia</taxon>
        <taxon>Lophotrochozoa</taxon>
        <taxon>Mollusca</taxon>
        <taxon>Gastropoda</taxon>
        <taxon>Heterobranchia</taxon>
        <taxon>Euthyneura</taxon>
        <taxon>Panpulmonata</taxon>
        <taxon>Sacoglossa</taxon>
        <taxon>Placobranchoidea</taxon>
        <taxon>Plakobranchidae</taxon>
        <taxon>Plakobranchus</taxon>
    </lineage>
</organism>
<dbReference type="Gene3D" id="3.90.920.10">
    <property type="entry name" value="DNA primase, PRIM domain"/>
    <property type="match status" value="1"/>
</dbReference>
<dbReference type="GO" id="GO:0003899">
    <property type="term" value="F:DNA-directed RNA polymerase activity"/>
    <property type="evidence" value="ECO:0007669"/>
    <property type="project" value="InterPro"/>
</dbReference>
<proteinExistence type="inferred from homology"/>
<evidence type="ECO:0000313" key="3">
    <source>
        <dbReference type="Proteomes" id="UP000735302"/>
    </source>
</evidence>
<dbReference type="EMBL" id="BLXT01006225">
    <property type="protein sequence ID" value="GFO30130.1"/>
    <property type="molecule type" value="Genomic_DNA"/>
</dbReference>
<comment type="caution">
    <text evidence="2">The sequence shown here is derived from an EMBL/GenBank/DDBJ whole genome shotgun (WGS) entry which is preliminary data.</text>
</comment>
<dbReference type="AlphaFoldDB" id="A0AAV4CBL0"/>
<evidence type="ECO:0000313" key="2">
    <source>
        <dbReference type="EMBL" id="GFO30130.1"/>
    </source>
</evidence>
<dbReference type="SUPFAM" id="SSF56747">
    <property type="entry name" value="Prim-pol domain"/>
    <property type="match status" value="1"/>
</dbReference>
<reference evidence="2 3" key="1">
    <citation type="journal article" date="2021" name="Elife">
        <title>Chloroplast acquisition without the gene transfer in kleptoplastic sea slugs, Plakobranchus ocellatus.</title>
        <authorList>
            <person name="Maeda T."/>
            <person name="Takahashi S."/>
            <person name="Yoshida T."/>
            <person name="Shimamura S."/>
            <person name="Takaki Y."/>
            <person name="Nagai Y."/>
            <person name="Toyoda A."/>
            <person name="Suzuki Y."/>
            <person name="Arimoto A."/>
            <person name="Ishii H."/>
            <person name="Satoh N."/>
            <person name="Nishiyama T."/>
            <person name="Hasebe M."/>
            <person name="Maruyama T."/>
            <person name="Minagawa J."/>
            <person name="Obokata J."/>
            <person name="Shigenobu S."/>
        </authorList>
    </citation>
    <scope>NUCLEOTIDE SEQUENCE [LARGE SCALE GENOMIC DNA]</scope>
</reference>
<gene>
    <name evidence="2" type="ORF">PoB_005663500</name>
</gene>
<evidence type="ECO:0000256" key="1">
    <source>
        <dbReference type="ARBA" id="ARBA00009762"/>
    </source>
</evidence>
<dbReference type="Pfam" id="PF01896">
    <property type="entry name" value="DNA_primase_S"/>
    <property type="match status" value="1"/>
</dbReference>
<keyword evidence="3" id="KW-1185">Reference proteome</keyword>
<dbReference type="InterPro" id="IPR002755">
    <property type="entry name" value="DNA_primase_S"/>
</dbReference>
<comment type="similarity">
    <text evidence="1">Belongs to the eukaryotic-type primase small subunit family.</text>
</comment>
<dbReference type="Proteomes" id="UP000735302">
    <property type="component" value="Unassembled WGS sequence"/>
</dbReference>
<accession>A0AAV4CBL0</accession>
<protein>
    <submittedName>
        <fullName evidence="2">DNA primase</fullName>
    </submittedName>
</protein>
<dbReference type="GO" id="GO:0006269">
    <property type="term" value="P:DNA replication, synthesis of primer"/>
    <property type="evidence" value="ECO:0007669"/>
    <property type="project" value="InterPro"/>
</dbReference>
<sequence>MAAVPQVLLKTSFKAWCKEDEGEADRKRNGKTESQNRQLQNCGRLLRSESIGGDLLMGLVKNYTEEEIKLQFCYPRLDINVSKGINHLLKSPFCIHPKSGRVCVPMDPKNIDDFDPMTVPTISGLIEELDTSTVTETDSDGKRLKDYKRTSLRPYIEIFEQFLKGLESSRKGKLIEQSDIKMEF</sequence>
<name>A0AAV4CBL0_9GAST</name>